<dbReference type="CDD" id="cd00462">
    <property type="entry name" value="PTH"/>
    <property type="match status" value="1"/>
</dbReference>
<name>A0A3P3XPR2_9SPIR</name>
<feature type="binding site" evidence="8">
    <location>
        <position position="15"/>
    </location>
    <ligand>
        <name>tRNA</name>
        <dbReference type="ChEBI" id="CHEBI:17843"/>
    </ligand>
</feature>
<dbReference type="AlphaFoldDB" id="A0A3P3XPR2"/>
<feature type="site" description="Stabilizes the basic form of H active site to accept a proton" evidence="8">
    <location>
        <position position="91"/>
    </location>
</feature>
<evidence type="ECO:0000256" key="4">
    <source>
        <dbReference type="ARBA" id="ARBA00022801"/>
    </source>
</evidence>
<dbReference type="InterPro" id="IPR001328">
    <property type="entry name" value="Pept_tRNA_hydro"/>
</dbReference>
<evidence type="ECO:0000256" key="1">
    <source>
        <dbReference type="ARBA" id="ARBA00013260"/>
    </source>
</evidence>
<sequence length="192" mass="21992">MIRLCAFLGNFGKEYHNHRHNVAWLFLESTRIGAELWWSSKFKGKIAQADLGPETAYFLKPHTFMNLSGESVIEAARFYRCKPEEILVVHDELEMQFGAFGYKFSGGLGGHNGLRSLERHLGTRDFWRLRFGIGRPDHDDIAGYVLSPFTGEQLDFLTTNVFPEAEKTFYALFSEGIEGFEVRYKKVLSISP</sequence>
<dbReference type="EMBL" id="FWDO01000004">
    <property type="protein sequence ID" value="SLM18292.1"/>
    <property type="molecule type" value="Genomic_DNA"/>
</dbReference>
<dbReference type="PANTHER" id="PTHR17224">
    <property type="entry name" value="PEPTIDYL-TRNA HYDROLASE"/>
    <property type="match status" value="1"/>
</dbReference>
<dbReference type="NCBIfam" id="TIGR00447">
    <property type="entry name" value="pth"/>
    <property type="match status" value="1"/>
</dbReference>
<feature type="binding site" evidence="8">
    <location>
        <position position="112"/>
    </location>
    <ligand>
        <name>tRNA</name>
        <dbReference type="ChEBI" id="CHEBI:17843"/>
    </ligand>
</feature>
<evidence type="ECO:0000256" key="8">
    <source>
        <dbReference type="HAMAP-Rule" id="MF_00083"/>
    </source>
</evidence>
<evidence type="ECO:0000256" key="3">
    <source>
        <dbReference type="ARBA" id="ARBA00022555"/>
    </source>
</evidence>
<dbReference type="GO" id="GO:0006515">
    <property type="term" value="P:protein quality control for misfolded or incompletely synthesized proteins"/>
    <property type="evidence" value="ECO:0007669"/>
    <property type="project" value="UniProtKB-UniRule"/>
</dbReference>
<comment type="subunit">
    <text evidence="8">Monomer.</text>
</comment>
<organism evidence="9">
    <name type="scientific">uncultured spirochete</name>
    <dbReference type="NCBI Taxonomy" id="156406"/>
    <lineage>
        <taxon>Bacteria</taxon>
        <taxon>Pseudomonadati</taxon>
        <taxon>Spirochaetota</taxon>
        <taxon>Spirochaetia</taxon>
        <taxon>Spirochaetales</taxon>
        <taxon>environmental samples</taxon>
    </lineage>
</organism>
<dbReference type="EC" id="3.1.1.29" evidence="1 8"/>
<feature type="active site" description="Proton acceptor" evidence="8">
    <location>
        <position position="20"/>
    </location>
</feature>
<feature type="binding site" evidence="8">
    <location>
        <position position="64"/>
    </location>
    <ligand>
        <name>tRNA</name>
        <dbReference type="ChEBI" id="CHEBI:17843"/>
    </ligand>
</feature>
<keyword evidence="2 8" id="KW-0963">Cytoplasm</keyword>
<dbReference type="PROSITE" id="PS01196">
    <property type="entry name" value="PEPT_TRNA_HYDROL_2"/>
    <property type="match status" value="1"/>
</dbReference>
<comment type="subcellular location">
    <subcellularLocation>
        <location evidence="8">Cytoplasm</location>
    </subcellularLocation>
</comment>
<evidence type="ECO:0000256" key="6">
    <source>
        <dbReference type="ARBA" id="ARBA00038063"/>
    </source>
</evidence>
<gene>
    <name evidence="8 9" type="primary">pth</name>
    <name evidence="9" type="ORF">SPIRO4BDMA_40864</name>
</gene>
<comment type="function">
    <text evidence="8">Hydrolyzes ribosome-free peptidyl-tRNAs (with 1 or more amino acids incorporated), which drop off the ribosome during protein synthesis, or as a result of ribosome stalling.</text>
</comment>
<feature type="binding site" evidence="8">
    <location>
        <position position="66"/>
    </location>
    <ligand>
        <name>tRNA</name>
        <dbReference type="ChEBI" id="CHEBI:17843"/>
    </ligand>
</feature>
<comment type="catalytic activity">
    <reaction evidence="8">
        <text>an N-acyl-L-alpha-aminoacyl-tRNA + H2O = an N-acyl-L-amino acid + a tRNA + H(+)</text>
        <dbReference type="Rhea" id="RHEA:54448"/>
        <dbReference type="Rhea" id="RHEA-COMP:10123"/>
        <dbReference type="Rhea" id="RHEA-COMP:13883"/>
        <dbReference type="ChEBI" id="CHEBI:15377"/>
        <dbReference type="ChEBI" id="CHEBI:15378"/>
        <dbReference type="ChEBI" id="CHEBI:59874"/>
        <dbReference type="ChEBI" id="CHEBI:78442"/>
        <dbReference type="ChEBI" id="CHEBI:138191"/>
        <dbReference type="EC" id="3.1.1.29"/>
    </reaction>
</comment>
<evidence type="ECO:0000256" key="5">
    <source>
        <dbReference type="ARBA" id="ARBA00022884"/>
    </source>
</evidence>
<accession>A0A3P3XPR2</accession>
<dbReference type="GO" id="GO:0005737">
    <property type="term" value="C:cytoplasm"/>
    <property type="evidence" value="ECO:0007669"/>
    <property type="project" value="UniProtKB-SubCell"/>
</dbReference>
<feature type="site" description="Discriminates between blocked and unblocked aminoacyl-tRNA" evidence="8">
    <location>
        <position position="10"/>
    </location>
</feature>
<dbReference type="HAMAP" id="MF_00083">
    <property type="entry name" value="Pept_tRNA_hydro_bact"/>
    <property type="match status" value="1"/>
</dbReference>
<evidence type="ECO:0000256" key="2">
    <source>
        <dbReference type="ARBA" id="ARBA00022490"/>
    </source>
</evidence>
<dbReference type="PANTHER" id="PTHR17224:SF1">
    <property type="entry name" value="PEPTIDYL-TRNA HYDROLASE"/>
    <property type="match status" value="1"/>
</dbReference>
<dbReference type="GO" id="GO:0000049">
    <property type="term" value="F:tRNA binding"/>
    <property type="evidence" value="ECO:0007669"/>
    <property type="project" value="UniProtKB-UniRule"/>
</dbReference>
<dbReference type="InterPro" id="IPR018171">
    <property type="entry name" value="Pept_tRNA_hydro_CS"/>
</dbReference>
<comment type="function">
    <text evidence="8">Catalyzes the release of premature peptidyl moieties from peptidyl-tRNA molecules trapped in stalled 50S ribosomal subunits, and thus maintains levels of free tRNAs and 50S ribosomes.</text>
</comment>
<keyword evidence="4 8" id="KW-0378">Hydrolase</keyword>
<keyword evidence="3 8" id="KW-0820">tRNA-binding</keyword>
<evidence type="ECO:0000313" key="9">
    <source>
        <dbReference type="EMBL" id="SLM18292.1"/>
    </source>
</evidence>
<reference evidence="9" key="1">
    <citation type="submission" date="2017-02" db="EMBL/GenBank/DDBJ databases">
        <authorList>
            <person name="Regsiter A."/>
            <person name="William W."/>
        </authorList>
    </citation>
    <scope>NUCLEOTIDE SEQUENCE</scope>
    <source>
        <strain evidence="9">BdmA 4</strain>
    </source>
</reference>
<proteinExistence type="inferred from homology"/>
<dbReference type="SUPFAM" id="SSF53178">
    <property type="entry name" value="Peptidyl-tRNA hydrolase-like"/>
    <property type="match status" value="1"/>
</dbReference>
<dbReference type="Gene3D" id="3.40.50.1470">
    <property type="entry name" value="Peptidyl-tRNA hydrolase"/>
    <property type="match status" value="1"/>
</dbReference>
<dbReference type="Pfam" id="PF01195">
    <property type="entry name" value="Pept_tRNA_hydro"/>
    <property type="match status" value="1"/>
</dbReference>
<protein>
    <recommendedName>
        <fullName evidence="7 8">Peptidyl-tRNA hydrolase</fullName>
        <shortName evidence="8">Pth</shortName>
        <ecNumber evidence="1 8">3.1.1.29</ecNumber>
    </recommendedName>
</protein>
<comment type="similarity">
    <text evidence="6 8">Belongs to the PTH family.</text>
</comment>
<keyword evidence="5 8" id="KW-0694">RNA-binding</keyword>
<dbReference type="GO" id="GO:0004045">
    <property type="term" value="F:peptidyl-tRNA hydrolase activity"/>
    <property type="evidence" value="ECO:0007669"/>
    <property type="project" value="UniProtKB-UniRule"/>
</dbReference>
<evidence type="ECO:0000256" key="7">
    <source>
        <dbReference type="ARBA" id="ARBA00050038"/>
    </source>
</evidence>
<dbReference type="GO" id="GO:0072344">
    <property type="term" value="P:rescue of stalled ribosome"/>
    <property type="evidence" value="ECO:0007669"/>
    <property type="project" value="UniProtKB-UniRule"/>
</dbReference>
<dbReference type="InterPro" id="IPR036416">
    <property type="entry name" value="Pept_tRNA_hydro_sf"/>
</dbReference>